<dbReference type="AlphaFoldDB" id="A0A6A4TEA2"/>
<name>A0A6A4TEA2_SCOMX</name>
<protein>
    <submittedName>
        <fullName evidence="1">Uncharacterized protein</fullName>
    </submittedName>
</protein>
<reference evidence="1 2" key="1">
    <citation type="submission" date="2019-06" db="EMBL/GenBank/DDBJ databases">
        <title>Draft genomes of female and male turbot (Scophthalmus maximus).</title>
        <authorList>
            <person name="Xu H."/>
            <person name="Xu X.-W."/>
            <person name="Shao C."/>
            <person name="Chen S."/>
        </authorList>
    </citation>
    <scope>NUCLEOTIDE SEQUENCE [LARGE SCALE GENOMIC DNA]</scope>
    <source>
        <strain evidence="1">Ysfricsl-2016a</strain>
        <tissue evidence="1">Blood</tissue>
    </source>
</reference>
<evidence type="ECO:0000313" key="2">
    <source>
        <dbReference type="Proteomes" id="UP000438429"/>
    </source>
</evidence>
<organism evidence="1 2">
    <name type="scientific">Scophthalmus maximus</name>
    <name type="common">Turbot</name>
    <name type="synonym">Psetta maxima</name>
    <dbReference type="NCBI Taxonomy" id="52904"/>
    <lineage>
        <taxon>Eukaryota</taxon>
        <taxon>Metazoa</taxon>
        <taxon>Chordata</taxon>
        <taxon>Craniata</taxon>
        <taxon>Vertebrata</taxon>
        <taxon>Euteleostomi</taxon>
        <taxon>Actinopterygii</taxon>
        <taxon>Neopterygii</taxon>
        <taxon>Teleostei</taxon>
        <taxon>Neoteleostei</taxon>
        <taxon>Acanthomorphata</taxon>
        <taxon>Carangaria</taxon>
        <taxon>Pleuronectiformes</taxon>
        <taxon>Pleuronectoidei</taxon>
        <taxon>Scophthalmidae</taxon>
        <taxon>Scophthalmus</taxon>
    </lineage>
</organism>
<accession>A0A6A4TEA2</accession>
<dbReference type="EMBL" id="VEVO01000004">
    <property type="protein sequence ID" value="KAF0042748.1"/>
    <property type="molecule type" value="Genomic_DNA"/>
</dbReference>
<proteinExistence type="predicted"/>
<comment type="caution">
    <text evidence="1">The sequence shown here is derived from an EMBL/GenBank/DDBJ whole genome shotgun (WGS) entry which is preliminary data.</text>
</comment>
<dbReference type="Proteomes" id="UP000438429">
    <property type="component" value="Unassembled WGS sequence"/>
</dbReference>
<gene>
    <name evidence="1" type="ORF">F2P81_004085</name>
</gene>
<evidence type="ECO:0000313" key="1">
    <source>
        <dbReference type="EMBL" id="KAF0042748.1"/>
    </source>
</evidence>
<sequence>MLEVVTVSGGSWKGQSSDFGLLPSLLGLVGENLLFGDVRGCWRSRKTGHRTPQRRGNVLRFIRTDAVRRVDQKQACVLGMSPGGEVRHLVCIWQHRMFEYRETEFYHIVYCYSLLDIDSY</sequence>